<dbReference type="Proteomes" id="UP001626537">
    <property type="component" value="Chromosome"/>
</dbReference>
<comment type="similarity">
    <text evidence="1">Belongs to the sulfotransferase 1 family.</text>
</comment>
<feature type="domain" description="Sulfotransferase" evidence="3">
    <location>
        <begin position="30"/>
        <end position="292"/>
    </location>
</feature>
<dbReference type="Gene3D" id="3.40.50.300">
    <property type="entry name" value="P-loop containing nucleotide triphosphate hydrolases"/>
    <property type="match status" value="1"/>
</dbReference>
<dbReference type="SUPFAM" id="SSF52540">
    <property type="entry name" value="P-loop containing nucleoside triphosphate hydrolases"/>
    <property type="match status" value="1"/>
</dbReference>
<dbReference type="InterPro" id="IPR000863">
    <property type="entry name" value="Sulfotransferase_dom"/>
</dbReference>
<dbReference type="RefSeq" id="WP_407347555.1">
    <property type="nucleotide sequence ID" value="NZ_CP136864.1"/>
</dbReference>
<dbReference type="Pfam" id="PF00685">
    <property type="entry name" value="Sulfotransfer_1"/>
    <property type="match status" value="1"/>
</dbReference>
<evidence type="ECO:0000256" key="2">
    <source>
        <dbReference type="ARBA" id="ARBA00022679"/>
    </source>
</evidence>
<dbReference type="InterPro" id="IPR027417">
    <property type="entry name" value="P-loop_NTPase"/>
</dbReference>
<dbReference type="PANTHER" id="PTHR11783">
    <property type="entry name" value="SULFOTRANSFERASE SULT"/>
    <property type="match status" value="1"/>
</dbReference>
<name>A0ABZ0I1G2_9GAMM</name>
<evidence type="ECO:0000256" key="1">
    <source>
        <dbReference type="ARBA" id="ARBA00005771"/>
    </source>
</evidence>
<dbReference type="EMBL" id="CP136864">
    <property type="protein sequence ID" value="WOJ92897.1"/>
    <property type="molecule type" value="Genomic_DNA"/>
</dbReference>
<evidence type="ECO:0000259" key="3">
    <source>
        <dbReference type="Pfam" id="PF00685"/>
    </source>
</evidence>
<organism evidence="4 5">
    <name type="scientific">Congregibacter variabilis</name>
    <dbReference type="NCBI Taxonomy" id="3081200"/>
    <lineage>
        <taxon>Bacteria</taxon>
        <taxon>Pseudomonadati</taxon>
        <taxon>Pseudomonadota</taxon>
        <taxon>Gammaproteobacteria</taxon>
        <taxon>Cellvibrionales</taxon>
        <taxon>Halieaceae</taxon>
        <taxon>Congregibacter</taxon>
    </lineage>
</organism>
<accession>A0ABZ0I1G2</accession>
<keyword evidence="5" id="KW-1185">Reference proteome</keyword>
<evidence type="ECO:0000313" key="4">
    <source>
        <dbReference type="EMBL" id="WOJ92897.1"/>
    </source>
</evidence>
<gene>
    <name evidence="4" type="ORF">R0135_14035</name>
</gene>
<sequence>MDGPFPQVTRTYQNHHLDSTRWEEYEPRSTDIIVTTSYKAGTTWTQQILDEMFYGKMTPRPEFNDVTPWPDARFLPIPREQLGPYMEAIPGRRFIKSHLPLDGLPYYPQVQYFIVARDARDVFMSFYNHYSRYTDTAMSMMNAPDVVGDPLPPCPQDPRELWQGWMTRGWFDWESEGYPFWANLGHTASYWAHRHLPNFHFFHYSDMLRDHAGVVSRMAEAAQFDITPEDLERIVTNTTFDHVKSKAKEMDAKGDPRGVVFKDGAEGFFFKGTNGRWKEVLTDEDLQLYEQAKKKVLTPDCIKWLEEGGQVG</sequence>
<evidence type="ECO:0000313" key="5">
    <source>
        <dbReference type="Proteomes" id="UP001626537"/>
    </source>
</evidence>
<keyword evidence="2" id="KW-0808">Transferase</keyword>
<protein>
    <submittedName>
        <fullName evidence="4">Sulfotransferase domain-containing protein</fullName>
    </submittedName>
</protein>
<proteinExistence type="inferred from homology"/>
<reference evidence="4 5" key="1">
    <citation type="submission" date="2023-10" db="EMBL/GenBank/DDBJ databases">
        <title>Two novel species belonging to the OM43/NOR5 clade.</title>
        <authorList>
            <person name="Park M."/>
        </authorList>
    </citation>
    <scope>NUCLEOTIDE SEQUENCE [LARGE SCALE GENOMIC DNA]</scope>
    <source>
        <strain evidence="4 5">IMCC43200</strain>
    </source>
</reference>